<keyword evidence="1" id="KW-0227">DNA damage</keyword>
<dbReference type="Gene3D" id="3.40.50.300">
    <property type="entry name" value="P-loop containing nucleotide triphosphate hydrolases"/>
    <property type="match status" value="1"/>
</dbReference>
<comment type="similarity">
    <text evidence="1">Belongs to the helicase family.</text>
</comment>
<dbReference type="Proteomes" id="UP001280121">
    <property type="component" value="Unassembled WGS sequence"/>
</dbReference>
<keyword evidence="1" id="KW-0547">Nucleotide-binding</keyword>
<dbReference type="GO" id="GO:0006310">
    <property type="term" value="P:DNA recombination"/>
    <property type="evidence" value="ECO:0007669"/>
    <property type="project" value="UniProtKB-KW"/>
</dbReference>
<dbReference type="PANTHER" id="PTHR10492">
    <property type="match status" value="1"/>
</dbReference>
<dbReference type="Pfam" id="PF05970">
    <property type="entry name" value="PIF1"/>
    <property type="match status" value="1"/>
</dbReference>
<dbReference type="GO" id="GO:0000723">
    <property type="term" value="P:telomere maintenance"/>
    <property type="evidence" value="ECO:0007669"/>
    <property type="project" value="InterPro"/>
</dbReference>
<dbReference type="GO" id="GO:0016787">
    <property type="term" value="F:hydrolase activity"/>
    <property type="evidence" value="ECO:0007669"/>
    <property type="project" value="UniProtKB-KW"/>
</dbReference>
<evidence type="ECO:0000259" key="2">
    <source>
        <dbReference type="Pfam" id="PF05970"/>
    </source>
</evidence>
<dbReference type="InterPro" id="IPR010285">
    <property type="entry name" value="DNA_helicase_pif1-like_DEAD"/>
</dbReference>
<dbReference type="EMBL" id="JANJYI010000005">
    <property type="protein sequence ID" value="KAK2649090.1"/>
    <property type="molecule type" value="Genomic_DNA"/>
</dbReference>
<keyword evidence="1" id="KW-0378">Hydrolase</keyword>
<dbReference type="SUPFAM" id="SSF52540">
    <property type="entry name" value="P-loop containing nucleoside triphosphate hydrolases"/>
    <property type="match status" value="1"/>
</dbReference>
<dbReference type="EC" id="5.6.2.3" evidence="1"/>
<gene>
    <name evidence="3" type="ORF">Ddye_016579</name>
</gene>
<name>A0AAD9U7T6_9ROSI</name>
<keyword evidence="1" id="KW-0233">DNA recombination</keyword>
<reference evidence="3" key="1">
    <citation type="journal article" date="2023" name="Plant J.">
        <title>Genome sequences and population genomics provide insights into the demographic history, inbreeding, and mutation load of two 'living fossil' tree species of Dipteronia.</title>
        <authorList>
            <person name="Feng Y."/>
            <person name="Comes H.P."/>
            <person name="Chen J."/>
            <person name="Zhu S."/>
            <person name="Lu R."/>
            <person name="Zhang X."/>
            <person name="Li P."/>
            <person name="Qiu J."/>
            <person name="Olsen K.M."/>
            <person name="Qiu Y."/>
        </authorList>
    </citation>
    <scope>NUCLEOTIDE SEQUENCE</scope>
    <source>
        <strain evidence="3">KIB01</strain>
    </source>
</reference>
<dbReference type="GO" id="GO:0043139">
    <property type="term" value="F:5'-3' DNA helicase activity"/>
    <property type="evidence" value="ECO:0007669"/>
    <property type="project" value="UniProtKB-EC"/>
</dbReference>
<dbReference type="AlphaFoldDB" id="A0AAD9U7T6"/>
<protein>
    <recommendedName>
        <fullName evidence="1">ATP-dependent DNA helicase</fullName>
        <ecNumber evidence="1">5.6.2.3</ecNumber>
    </recommendedName>
</protein>
<comment type="cofactor">
    <cofactor evidence="1">
        <name>Mg(2+)</name>
        <dbReference type="ChEBI" id="CHEBI:18420"/>
    </cofactor>
</comment>
<sequence>MLQKNNKSLNDFPPLPTPNRLLLKEMGNRLMREKLAYDTDKLLLEHQELHTELNNDQKRVYNVVVNSVAEDRRGLFFVFGARGPGKTYLYKTIIARLRGEGKIVLTVASSGIATCYYRAEGLHIPDFKFQLTYQTNPPVTFAKELS</sequence>
<keyword evidence="1" id="KW-0067">ATP-binding</keyword>
<dbReference type="InterPro" id="IPR027417">
    <property type="entry name" value="P-loop_NTPase"/>
</dbReference>
<organism evidence="3 4">
    <name type="scientific">Dipteronia dyeriana</name>
    <dbReference type="NCBI Taxonomy" id="168575"/>
    <lineage>
        <taxon>Eukaryota</taxon>
        <taxon>Viridiplantae</taxon>
        <taxon>Streptophyta</taxon>
        <taxon>Embryophyta</taxon>
        <taxon>Tracheophyta</taxon>
        <taxon>Spermatophyta</taxon>
        <taxon>Magnoliopsida</taxon>
        <taxon>eudicotyledons</taxon>
        <taxon>Gunneridae</taxon>
        <taxon>Pentapetalae</taxon>
        <taxon>rosids</taxon>
        <taxon>malvids</taxon>
        <taxon>Sapindales</taxon>
        <taxon>Sapindaceae</taxon>
        <taxon>Hippocastanoideae</taxon>
        <taxon>Acereae</taxon>
        <taxon>Dipteronia</taxon>
    </lineage>
</organism>
<keyword evidence="1" id="KW-0347">Helicase</keyword>
<feature type="domain" description="DNA helicase Pif1-like DEAD-box helicase" evidence="2">
    <location>
        <begin position="53"/>
        <end position="117"/>
    </location>
</feature>
<evidence type="ECO:0000313" key="4">
    <source>
        <dbReference type="Proteomes" id="UP001280121"/>
    </source>
</evidence>
<evidence type="ECO:0000256" key="1">
    <source>
        <dbReference type="RuleBase" id="RU363044"/>
    </source>
</evidence>
<dbReference type="GO" id="GO:0006281">
    <property type="term" value="P:DNA repair"/>
    <property type="evidence" value="ECO:0007669"/>
    <property type="project" value="UniProtKB-KW"/>
</dbReference>
<keyword evidence="4" id="KW-1185">Reference proteome</keyword>
<dbReference type="GO" id="GO:0005524">
    <property type="term" value="F:ATP binding"/>
    <property type="evidence" value="ECO:0007669"/>
    <property type="project" value="UniProtKB-KW"/>
</dbReference>
<evidence type="ECO:0000313" key="3">
    <source>
        <dbReference type="EMBL" id="KAK2649090.1"/>
    </source>
</evidence>
<dbReference type="PANTHER" id="PTHR10492:SF90">
    <property type="entry name" value="ATP-DEPENDENT DNA HELICASE"/>
    <property type="match status" value="1"/>
</dbReference>
<keyword evidence="1" id="KW-0234">DNA repair</keyword>
<comment type="caution">
    <text evidence="3">The sequence shown here is derived from an EMBL/GenBank/DDBJ whole genome shotgun (WGS) entry which is preliminary data.</text>
</comment>
<proteinExistence type="inferred from homology"/>
<accession>A0AAD9U7T6</accession>
<comment type="catalytic activity">
    <reaction evidence="1">
        <text>ATP + H2O = ADP + phosphate + H(+)</text>
        <dbReference type="Rhea" id="RHEA:13065"/>
        <dbReference type="ChEBI" id="CHEBI:15377"/>
        <dbReference type="ChEBI" id="CHEBI:15378"/>
        <dbReference type="ChEBI" id="CHEBI:30616"/>
        <dbReference type="ChEBI" id="CHEBI:43474"/>
        <dbReference type="ChEBI" id="CHEBI:456216"/>
        <dbReference type="EC" id="5.6.2.3"/>
    </reaction>
</comment>